<gene>
    <name evidence="2" type="ORF">EDI_316420</name>
</gene>
<proteinExistence type="predicted"/>
<evidence type="ECO:0000313" key="2">
    <source>
        <dbReference type="EMBL" id="EDR29944.1"/>
    </source>
</evidence>
<organism evidence="3">
    <name type="scientific">Entamoeba dispar (strain ATCC PRA-260 / SAW760)</name>
    <dbReference type="NCBI Taxonomy" id="370354"/>
    <lineage>
        <taxon>Eukaryota</taxon>
        <taxon>Amoebozoa</taxon>
        <taxon>Evosea</taxon>
        <taxon>Archamoebae</taxon>
        <taxon>Mastigamoebida</taxon>
        <taxon>Entamoebidae</taxon>
        <taxon>Entamoeba</taxon>
    </lineage>
</organism>
<protein>
    <submittedName>
        <fullName evidence="2">Uncharacterized protein</fullName>
    </submittedName>
</protein>
<keyword evidence="3" id="KW-1185">Reference proteome</keyword>
<dbReference type="VEuPathDB" id="AmoebaDB:EDI_316420"/>
<evidence type="ECO:0000256" key="1">
    <source>
        <dbReference type="SAM" id="MobiDB-lite"/>
    </source>
</evidence>
<dbReference type="Proteomes" id="UP000008076">
    <property type="component" value="Unassembled WGS sequence"/>
</dbReference>
<name>B0E698_ENTDS</name>
<accession>B0E698</accession>
<dbReference type="KEGG" id="edi:EDI_316420"/>
<sequence>MNNFRRPHDDIYNEVGSMDILDVYQDAQVDPQVNSFLKTYYFTMRDPQYLEWRLNNDTKVTTNEMREDILRNKLEAIKRCERMSLFLDEHNIGLATYKAWCKKFNKKSGKSVVNGTIPEWVRSHSKKCQDGDIEKIGDGSDEVDKLVNNEALEEMKARKSMLKPHKKEEAEKKPRKVESKD</sequence>
<evidence type="ECO:0000313" key="3">
    <source>
        <dbReference type="Proteomes" id="UP000008076"/>
    </source>
</evidence>
<dbReference type="OrthoDB" id="29831at2759"/>
<dbReference type="EMBL" id="DS547865">
    <property type="protein sequence ID" value="EDR29944.1"/>
    <property type="molecule type" value="Genomic_DNA"/>
</dbReference>
<feature type="compositionally biased region" description="Basic and acidic residues" evidence="1">
    <location>
        <begin position="166"/>
        <end position="181"/>
    </location>
</feature>
<reference evidence="3" key="1">
    <citation type="submission" date="2007-12" db="EMBL/GenBank/DDBJ databases">
        <title>Annotation of Entamoeba dispar SAW760.</title>
        <authorList>
            <person name="Lorenzi H."/>
            <person name="Inman J."/>
            <person name="Schobel S."/>
            <person name="Amedeo P."/>
            <person name="Caler E."/>
        </authorList>
    </citation>
    <scope>NUCLEOTIDE SEQUENCE [LARGE SCALE GENOMIC DNA]</scope>
    <source>
        <strain evidence="3">ATCC PRA-260 / SAW760</strain>
    </source>
</reference>
<dbReference type="RefSeq" id="XP_001733918.1">
    <property type="nucleotide sequence ID" value="XM_001733866.1"/>
</dbReference>
<feature type="region of interest" description="Disordered" evidence="1">
    <location>
        <begin position="155"/>
        <end position="181"/>
    </location>
</feature>
<dbReference type="AlphaFoldDB" id="B0E698"/>
<dbReference type="GeneID" id="5878804"/>